<keyword evidence="1" id="KW-1133">Transmembrane helix</keyword>
<reference evidence="2 3" key="1">
    <citation type="submission" date="2018-06" db="EMBL/GenBank/DDBJ databases">
        <authorList>
            <consortium name="Pathogen Informatics"/>
            <person name="Doyle S."/>
        </authorList>
    </citation>
    <scope>NUCLEOTIDE SEQUENCE [LARGE SCALE GENOMIC DNA]</scope>
    <source>
        <strain evidence="2 3">NCTC10616</strain>
    </source>
</reference>
<dbReference type="EMBL" id="UGRO01000002">
    <property type="protein sequence ID" value="SUA16892.1"/>
    <property type="molecule type" value="Genomic_DNA"/>
</dbReference>
<name>A0A378VKX2_NEILA</name>
<protein>
    <submittedName>
        <fullName evidence="2">Membrane protein</fullName>
    </submittedName>
</protein>
<feature type="transmembrane region" description="Helical" evidence="1">
    <location>
        <begin position="21"/>
        <end position="43"/>
    </location>
</feature>
<organism evidence="2 3">
    <name type="scientific">Neisseria lactamica</name>
    <dbReference type="NCBI Taxonomy" id="486"/>
    <lineage>
        <taxon>Bacteria</taxon>
        <taxon>Pseudomonadati</taxon>
        <taxon>Pseudomonadota</taxon>
        <taxon>Betaproteobacteria</taxon>
        <taxon>Neisseriales</taxon>
        <taxon>Neisseriaceae</taxon>
        <taxon>Neisseria</taxon>
    </lineage>
</organism>
<keyword evidence="3" id="KW-1185">Reference proteome</keyword>
<dbReference type="Proteomes" id="UP000254193">
    <property type="component" value="Unassembled WGS sequence"/>
</dbReference>
<keyword evidence="1" id="KW-0812">Transmembrane</keyword>
<evidence type="ECO:0000313" key="3">
    <source>
        <dbReference type="Proteomes" id="UP000254193"/>
    </source>
</evidence>
<keyword evidence="1" id="KW-0472">Membrane</keyword>
<proteinExistence type="predicted"/>
<evidence type="ECO:0000313" key="2">
    <source>
        <dbReference type="EMBL" id="SUA16892.1"/>
    </source>
</evidence>
<gene>
    <name evidence="2" type="ORF">NCTC10616_00544</name>
</gene>
<dbReference type="AlphaFoldDB" id="A0A378VKX2"/>
<accession>A0A378VKX2</accession>
<dbReference type="RefSeq" id="WP_003707448.1">
    <property type="nucleotide sequence ID" value="NZ_LR590477.1"/>
</dbReference>
<sequence length="313" mass="34056">MKRKMLNVPKGSYDGMKGFTIVEFLVAGLLSMIVLMAVGSSYFTSRKLNDAANERLAAQQDLRNAATLIVRDARMAGGFGCFNMSEHPATDVIFDTTQQNSPFSLKRNGIDKLIPIAESSNIGYPGFTQSGKALIFQYGIDDANASAATTVVSSCAAISKPGKQILTLENVKKELKIPDTDNRQNGNIARQRHEVNAYAVGKIADEEGLFRFQLNTNGGWGNPQLLVKKITHMNVRYIYVSDCPEDEDAGKEEKFKYTDKFDSSKGAVTPAGVEVLLNSGTDAKIAASSDNNIYAYRIDATIRGGNVCANRTL</sequence>
<evidence type="ECO:0000256" key="1">
    <source>
        <dbReference type="SAM" id="Phobius"/>
    </source>
</evidence>